<dbReference type="Pfam" id="PF25794">
    <property type="entry name" value="SACS"/>
    <property type="match status" value="1"/>
</dbReference>
<protein>
    <recommendedName>
        <fullName evidence="3">HTH OST-type domain-containing protein</fullName>
    </recommendedName>
</protein>
<feature type="domain" description="HTH OST-type" evidence="3">
    <location>
        <begin position="109"/>
        <end position="182"/>
    </location>
</feature>
<dbReference type="PANTHER" id="PTHR32387">
    <property type="entry name" value="WU:FJ29H11"/>
    <property type="match status" value="1"/>
</dbReference>
<dbReference type="Gene3D" id="3.30.420.610">
    <property type="entry name" value="LOTUS domain-like"/>
    <property type="match status" value="2"/>
</dbReference>
<dbReference type="Proteomes" id="UP001044222">
    <property type="component" value="Unassembled WGS sequence"/>
</dbReference>
<feature type="region of interest" description="Disordered" evidence="2">
    <location>
        <begin position="185"/>
        <end position="208"/>
    </location>
</feature>
<evidence type="ECO:0000256" key="1">
    <source>
        <dbReference type="ARBA" id="ARBA00022782"/>
    </source>
</evidence>
<dbReference type="PROSITE" id="PS51644">
    <property type="entry name" value="HTH_OST"/>
    <property type="match status" value="3"/>
</dbReference>
<feature type="compositionally biased region" description="Basic and acidic residues" evidence="2">
    <location>
        <begin position="842"/>
        <end position="855"/>
    </location>
</feature>
<feature type="compositionally biased region" description="Basic and acidic residues" evidence="2">
    <location>
        <begin position="2772"/>
        <end position="2783"/>
    </location>
</feature>
<evidence type="ECO:0000313" key="5">
    <source>
        <dbReference type="Proteomes" id="UP001044222"/>
    </source>
</evidence>
<dbReference type="InterPro" id="IPR024975">
    <property type="entry name" value="NOV_C"/>
</dbReference>
<feature type="compositionally biased region" description="Basic and acidic residues" evidence="2">
    <location>
        <begin position="2832"/>
        <end position="2845"/>
    </location>
</feature>
<evidence type="ECO:0000313" key="4">
    <source>
        <dbReference type="EMBL" id="KAG5854333.1"/>
    </source>
</evidence>
<dbReference type="Pfam" id="PF12872">
    <property type="entry name" value="OST-HTH"/>
    <property type="match status" value="3"/>
</dbReference>
<name>A0A9D3MWP3_ANGAN</name>
<dbReference type="InterPro" id="IPR041966">
    <property type="entry name" value="LOTUS-like"/>
</dbReference>
<sequence length="3071" mass="343715">MDKLREDILNLCQHYPQGLPLLKIPLLYRAMYKKPLDLGPDGFLEGFLEAMADDLTLECTQAGVAVRPAQFHPPHCDSAQPSPHRYHPAQVPVEAPPVVPTKDCNKEAVLQQLQVEILYLLRCTPGGVELPKLCSKYRKLYGRKLTLSHYGLGGLQELLVLLGDQVCMEHVNNKNVLKEASQRNCSQHLTDNGPSASGPGCSPSPKKMGKKVEKASLEVLELLKQHPEGIPIKNLANAFNKKYQKKLKISKLGFSSVALFVESLGDEVLIDQEVVFHRSHIPPGGRTRTPELPKPPCGVPVGALVGFPVIAPVGSVQVGNGSAVLSSSGRPSLLSKSVEDKKELTDTELWNNVTEVCKIYPPARMSVEQLQNGYFLHFHTPLPLEQYKSLYDNRTWIQKQMAAAPANTCGPMVCPGLPALRAESPAGAQNGKVQLAGVTNGDVNAVVGAPVGPLVPAALTPALPRGLSGADFPALGTKLSKGEEKKLKQSPVGNAPLFREGYYAQVRETHRAAMQDADVLESEAESRDWRKSRVSMEEANSLAENVIRAIAADGEQVTVEKVCFRLCQIKKVQSLQSVGIDPRRQLSAIKDFLRTIKEVNLYIQSVEAVQTVCTLYELGQCLASLKNMKRFEELNLGPLCKIPLVHKMFQVDCNTKDDDITQIETVDIIRSLRDYKRKQRAERVDLADFLKYLADQFNCESPYNLGVRINSIGLAISTLHKAVRSEHTAMDKAKDIIQMEIEEEVKSKMMKIKKSILEAAQGPAPSSAASVDLRRKYASLTAAEVVMEVFTHAEEVFSTRLAKHVREFLTRVTGDRLATALFQLAICGGSLEVPQDLVAKEKAHKPTQEKNKGEQKCTAPPPSEAAVKQYLQDSMASFSGVLSLPYMSRLEKKVSEHFRVSQFSQLEQGNFLEFLVKPGISPILQEAGGGTLALSSQDSQACGFRPSRQDVFEFIKQCGVEGQDRVPFIESALRSHYRIRDSRELGFGALSTLVGNVVRQKQLNAPFSTSLVRYESPLFVKDSRGSVDEKVGLLGPVTREDAVASLVSAPLLEDLAEWAEWELVFERQHGPLKDFMERHCGAQSGLAALEVRPGVLLRISTSSNDKLFSEAAQDLDPVGTAGHLVSIVVADGIANAPAALLANHMESSLAPAVTQEDLSVTEDPACYTRVAKFILDCLIRIPARICKAFLQQVFLEPLSRVLGQAKSKAVLLQTAKSDTRYLNQLHHLGLLLGMTEWVKDFQTKLSPPKLPAVPSLIKKPQSADSMSMSSRSSAVDLNEDEDLLEESRPEPDFNSETSSLSFTDQDDDEGQKFELVRNAEGCVDGEMADDDSKDVRGEQLQKEGPDGAEPTANEAEDRLSKCRAVINDIRKSEFGIGVELNEEGQKLMKVHQERLGRSLERLSAELYSKDTHFVLELIQNADDNSYPLAGDVQPALAFVLEKDCITILNNESGFEEKNIRAICDVGRSTKGKHKYGYIGQKGIGFKSVFKVTDCPEINSNGFHICFDKNSGPMGYILPHWLEEERPVCTDLLELKQHSWSTKISLPLRSESYQTRNLFHDVHPSLLLFLHRLRSITIVNQNDKRQVSMTRRDLSHNILEVQHTDGVERWLVVKRMLSPRMIKEGVESTELALAFKLTDSTSEMNIQPEKQPVFAFLPLRSFGFRFIIQGDFDIPSSREDVDRDSYWNQWLRSEIPQLFLHAMDTFAEHPEFSGLQGLCHFLQFIPLPDEILDFFNPVAGQIIQLLKGKACLPTKEREDGSVEYKLPSQIAVSQDPLIQEVIGPEHLHRHLNLSYLHPALQSALPPSLVSALGVHRLRAADVAVVTCAMAKELIDSDGNLSDSCLKKVAKLLVCNFRALEQEYSEADTILKALKDIPIIPLADGRKVALSEGGIFFPLLDENKSQSGIEALYKDLSIVAPGLLECLDPLGNSQVRDLLKRLEVHQLEPQEVLHNHIYPALKSGDWKRRPDDIIISYVVFIKQNSRDQDYNTLNTAIPVLTNKGFLCPSQSKVQFSKDYGNIDLPKKLPGVEWVLLDPCYLKAHRDPQGWREFFSALGVQDLLIFKKEKRTMSSEQLASSPWAADCARWPRPADGLYVVEDHECEEFRSLVTADQLPDQLKREQRLELLKLLDKNWVTGDRYSQYVNAQVLDGEGQNLISVKSSFFHFLTSLPWVPAERIEPGNFDKSSVEYLRPSAVHLYSPELYKQLGIHVSYVKMDPSEFSNTVGMKHSITVEEMIAHLKSWCTEASESCPPTEDRKDFITTVEHVHNVYSYLYRDCSPVKLKDLFQQTAAVFIEFERKEQWCSGRFYLLKEVCWSDPTGMFMRYKDLVRKSGGEVQEPKVLAPFYSQLDKMKDFFLKILGVDPHPSMKQYVDLLELICASSSLPNTALLQDVNAIYAKLAEKCKTQSGEQEQDAQLIHNYCISLKTMLTDKKVFPTMDNRWVTLSLRPLIPDDKNLENIFKPYREVCLLNLPKAAKGPLHKSNFNPGKRMMGEKQVAFNESDRDLFLKICEVKTLSQCVTTEALTENYRPCQPLQALFHKVVPYVQKFLCHHEELGYIYNELKENNIAQLVKSLSFGQVGKLYRVYRMNLSDEQSITEQKNVICLLKDNKEFYIQKDHLTAKLDISREMAKLFITDSKYGKELQNFLLELLTSLDDKGALKSFLRENDIKDLPDSEEKWEVPEPLEMKPELPVFSGFQFSRSTSVAGEERREEQGDGERTLASWPPNSSFHKTQGGHTAQAVEAVMKMWPPPAPPAPADRETTPGLGCDGRAEDSQRREQGHAYPQGSKPSGNTPPSADKNHETGTRMAQYSDTMSLEANESCGAVAKSDVTKPEERKSEAGRPDTNSHYQYQHAENTVAPEHQTPRSSHPPNHKEAAVPDVVVSNSFQGNGIVPRPPLVLDNPVWAKQLPPQAVLEDLVLDCWRPKTVVFAEDKEDTGSIGEWGEQLVNAFFTHWKESGSPDGPREVTWYNSSGESGQPCDFKIVFAADGQGMDGCHEVFVEVKSTVKPDKHFIHLSANELDLALKEKERYHIYRVYNAGDSQNVRLCRIKNVAQHLHSKELELFLFV</sequence>
<feature type="region of interest" description="Disordered" evidence="2">
    <location>
        <begin position="1249"/>
        <end position="1356"/>
    </location>
</feature>
<feature type="compositionally biased region" description="Basic and acidic residues" evidence="2">
    <location>
        <begin position="2709"/>
        <end position="2721"/>
    </location>
</feature>
<dbReference type="InterPro" id="IPR058210">
    <property type="entry name" value="SACS/Nov_dom"/>
</dbReference>
<feature type="region of interest" description="Disordered" evidence="2">
    <location>
        <begin position="2700"/>
        <end position="2806"/>
    </location>
</feature>
<dbReference type="Gene3D" id="3.30.565.10">
    <property type="entry name" value="Histidine kinase-like ATPase, C-terminal domain"/>
    <property type="match status" value="1"/>
</dbReference>
<feature type="compositionally biased region" description="Basic and acidic residues" evidence="2">
    <location>
        <begin position="1333"/>
        <end position="1345"/>
    </location>
</feature>
<feature type="domain" description="HTH OST-type" evidence="3">
    <location>
        <begin position="1"/>
        <end position="70"/>
    </location>
</feature>
<reference evidence="4" key="1">
    <citation type="submission" date="2021-01" db="EMBL/GenBank/DDBJ databases">
        <title>A chromosome-scale assembly of European eel, Anguilla anguilla.</title>
        <authorList>
            <person name="Henkel C."/>
            <person name="Jong-Raadsen S.A."/>
            <person name="Dufour S."/>
            <person name="Weltzien F.-A."/>
            <person name="Palstra A.P."/>
            <person name="Pelster B."/>
            <person name="Spaink H.P."/>
            <person name="Van Den Thillart G.E."/>
            <person name="Jansen H."/>
            <person name="Zahm M."/>
            <person name="Klopp C."/>
            <person name="Cedric C."/>
            <person name="Louis A."/>
            <person name="Berthelot C."/>
            <person name="Parey E."/>
            <person name="Roest Crollius H."/>
            <person name="Montfort J."/>
            <person name="Robinson-Rechavi M."/>
            <person name="Bucao C."/>
            <person name="Bouchez O."/>
            <person name="Gislard M."/>
            <person name="Lluch J."/>
            <person name="Milhes M."/>
            <person name="Lampietro C."/>
            <person name="Lopez Roques C."/>
            <person name="Donnadieu C."/>
            <person name="Braasch I."/>
            <person name="Desvignes T."/>
            <person name="Postlethwait J."/>
            <person name="Bobe J."/>
            <person name="Guiguen Y."/>
            <person name="Dirks R."/>
        </authorList>
    </citation>
    <scope>NUCLEOTIDE SEQUENCE</scope>
    <source>
        <strain evidence="4">Tag_6206</strain>
        <tissue evidence="4">Liver</tissue>
    </source>
</reference>
<feature type="compositionally biased region" description="Low complexity" evidence="2">
    <location>
        <begin position="1262"/>
        <end position="1276"/>
    </location>
</feature>
<dbReference type="NCBIfam" id="NF047352">
    <property type="entry name" value="P_loop_sacsin"/>
    <property type="match status" value="1"/>
</dbReference>
<evidence type="ECO:0000259" key="3">
    <source>
        <dbReference type="PROSITE" id="PS51644"/>
    </source>
</evidence>
<feature type="compositionally biased region" description="Polar residues" evidence="2">
    <location>
        <begin position="2727"/>
        <end position="2739"/>
    </location>
</feature>
<keyword evidence="1" id="KW-0221">Differentiation</keyword>
<keyword evidence="5" id="KW-1185">Reference proteome</keyword>
<evidence type="ECO:0000256" key="2">
    <source>
        <dbReference type="SAM" id="MobiDB-lite"/>
    </source>
</evidence>
<feature type="region of interest" description="Disordered" evidence="2">
    <location>
        <begin position="842"/>
        <end position="861"/>
    </location>
</feature>
<feature type="region of interest" description="Disordered" evidence="2">
    <location>
        <begin position="2824"/>
        <end position="2851"/>
    </location>
</feature>
<dbReference type="PANTHER" id="PTHR32387:SF0">
    <property type="entry name" value="PROTEIN NO VEIN"/>
    <property type="match status" value="1"/>
</dbReference>
<dbReference type="InterPro" id="IPR025605">
    <property type="entry name" value="OST-HTH/LOTUS_dom"/>
</dbReference>
<accession>A0A9D3MWP3</accession>
<dbReference type="Pfam" id="PF13020">
    <property type="entry name" value="NOV_C"/>
    <property type="match status" value="1"/>
</dbReference>
<dbReference type="CDD" id="cd08824">
    <property type="entry name" value="LOTUS"/>
    <property type="match status" value="2"/>
</dbReference>
<dbReference type="InterPro" id="IPR036890">
    <property type="entry name" value="HATPase_C_sf"/>
</dbReference>
<feature type="compositionally biased region" description="Polar residues" evidence="2">
    <location>
        <begin position="1294"/>
        <end position="1303"/>
    </location>
</feature>
<dbReference type="SUPFAM" id="SSF55874">
    <property type="entry name" value="ATPase domain of HSP90 chaperone/DNA topoisomerase II/histidine kinase"/>
    <property type="match status" value="1"/>
</dbReference>
<proteinExistence type="predicted"/>
<dbReference type="GO" id="GO:0030154">
    <property type="term" value="P:cell differentiation"/>
    <property type="evidence" value="ECO:0007669"/>
    <property type="project" value="UniProtKB-KW"/>
</dbReference>
<dbReference type="InterPro" id="IPR052957">
    <property type="entry name" value="Auxin_embryo_med"/>
</dbReference>
<dbReference type="EMBL" id="JAFIRN010000002">
    <property type="protein sequence ID" value="KAG5854333.1"/>
    <property type="molecule type" value="Genomic_DNA"/>
</dbReference>
<feature type="compositionally biased region" description="Low complexity" evidence="2">
    <location>
        <begin position="193"/>
        <end position="206"/>
    </location>
</feature>
<comment type="caution">
    <text evidence="4">The sequence shown here is derived from an EMBL/GenBank/DDBJ whole genome shotgun (WGS) entry which is preliminary data.</text>
</comment>
<gene>
    <name evidence="4" type="ORF">ANANG_G00036700</name>
</gene>
<feature type="domain" description="HTH OST-type" evidence="3">
    <location>
        <begin position="211"/>
        <end position="287"/>
    </location>
</feature>
<organism evidence="4 5">
    <name type="scientific">Anguilla anguilla</name>
    <name type="common">European freshwater eel</name>
    <name type="synonym">Muraena anguilla</name>
    <dbReference type="NCBI Taxonomy" id="7936"/>
    <lineage>
        <taxon>Eukaryota</taxon>
        <taxon>Metazoa</taxon>
        <taxon>Chordata</taxon>
        <taxon>Craniata</taxon>
        <taxon>Vertebrata</taxon>
        <taxon>Euteleostomi</taxon>
        <taxon>Actinopterygii</taxon>
        <taxon>Neopterygii</taxon>
        <taxon>Teleostei</taxon>
        <taxon>Anguilliformes</taxon>
        <taxon>Anguillidae</taxon>
        <taxon>Anguilla</taxon>
    </lineage>
</organism>